<dbReference type="Pfam" id="PF02225">
    <property type="entry name" value="PA"/>
    <property type="match status" value="1"/>
</dbReference>
<gene>
    <name evidence="2" type="ORF">D0Z08_17235</name>
</gene>
<accession>A0A417XZH7</accession>
<evidence type="ECO:0000313" key="2">
    <source>
        <dbReference type="EMBL" id="RHW25790.1"/>
    </source>
</evidence>
<name>A0A417XZH7_9ACTN</name>
<reference evidence="2 3" key="1">
    <citation type="submission" date="2018-09" db="EMBL/GenBank/DDBJ databases">
        <title>Genome sequencing of Nocardioides immobilis CCTCC AB 2017083 for comparison to Nocardioides silvaticus.</title>
        <authorList>
            <person name="Li C."/>
            <person name="Wang G."/>
        </authorList>
    </citation>
    <scope>NUCLEOTIDE SEQUENCE [LARGE SCALE GENOMIC DNA]</scope>
    <source>
        <strain evidence="2 3">CCTCC AB 2017083</strain>
    </source>
</reference>
<organism evidence="2 3">
    <name type="scientific">Nocardioides immobilis</name>
    <dbReference type="NCBI Taxonomy" id="2049295"/>
    <lineage>
        <taxon>Bacteria</taxon>
        <taxon>Bacillati</taxon>
        <taxon>Actinomycetota</taxon>
        <taxon>Actinomycetes</taxon>
        <taxon>Propionibacteriales</taxon>
        <taxon>Nocardioidaceae</taxon>
        <taxon>Nocardioides</taxon>
    </lineage>
</organism>
<dbReference type="OrthoDB" id="8375at2"/>
<protein>
    <recommendedName>
        <fullName evidence="1">PA domain-containing protein</fullName>
    </recommendedName>
</protein>
<proteinExistence type="predicted"/>
<evidence type="ECO:0000313" key="3">
    <source>
        <dbReference type="Proteomes" id="UP000283644"/>
    </source>
</evidence>
<dbReference type="EMBL" id="QXGH01000021">
    <property type="protein sequence ID" value="RHW25790.1"/>
    <property type="molecule type" value="Genomic_DNA"/>
</dbReference>
<dbReference type="SUPFAM" id="SSF52025">
    <property type="entry name" value="PA domain"/>
    <property type="match status" value="1"/>
</dbReference>
<dbReference type="Proteomes" id="UP000283644">
    <property type="component" value="Unassembled WGS sequence"/>
</dbReference>
<dbReference type="InterPro" id="IPR046450">
    <property type="entry name" value="PA_dom_sf"/>
</dbReference>
<keyword evidence="3" id="KW-1185">Reference proteome</keyword>
<evidence type="ECO:0000259" key="1">
    <source>
        <dbReference type="Pfam" id="PF02225"/>
    </source>
</evidence>
<sequence>MLSLVLVTPGAAHAHPDHDRGGGSFQEQFPGEGVVYDKQHDGDVGHLPARNDGVDLIGKGEVTNPSGAGNTGRVADVSAHDGYAYLTAFREPTCEDAGVHVMDIRDIANPVELTDSFIPTSPGSYAGEGSQVIEIGKRDVLIHQNETCDATLVQPGKVGGISLWDVTDPGDPKPLALHAGDKDGGTNANTVHSMYAWRNVFDRRTYVVLVDNEEFQDVDIMDITDPTNPVMVNDTLDLVARFGVDQDSPSNLTSIFSHDMMVYQVGKRYVMSMSYWDGGYVLLDVTDPRPGSVSLIAETDYAQLDEERLARGHEISPEGNAHQNELSPDRKFMLATDEDFNPFRGVATIDDGPYAGTEYTAVSASGTPPVRPGSPIEGDTTFVGRACTADQPPPSGSGIALVERGACPFQEKLNNITAAGYSAGIVFNNAAGCDALVTMLASGGIPFLFVTRTTGLQMLNQADTSCSVATPAPGVDSASTSIKSVFDGWGYVRLFGTNIPKTGGTGSITQIDTYAIPESQDVDYAEGFGDLSVHEVAMDPDGGIAYLSYYSGGLRVVEYGRGGIKEVGAFIDNGGNNFWGVEIYHQDGEEYVLASDRDFGLYVFQYQPGG</sequence>
<dbReference type="RefSeq" id="WP_147381450.1">
    <property type="nucleotide sequence ID" value="NZ_QXGH01000021.1"/>
</dbReference>
<dbReference type="Gene3D" id="3.50.30.30">
    <property type="match status" value="1"/>
</dbReference>
<dbReference type="InterPro" id="IPR011048">
    <property type="entry name" value="Haem_d1_sf"/>
</dbReference>
<dbReference type="InterPro" id="IPR003137">
    <property type="entry name" value="PA_domain"/>
</dbReference>
<comment type="caution">
    <text evidence="2">The sequence shown here is derived from an EMBL/GenBank/DDBJ whole genome shotgun (WGS) entry which is preliminary data.</text>
</comment>
<feature type="domain" description="PA" evidence="1">
    <location>
        <begin position="386"/>
        <end position="457"/>
    </location>
</feature>
<dbReference type="SUPFAM" id="SSF51004">
    <property type="entry name" value="C-terminal (heme d1) domain of cytochrome cd1-nitrite reductase"/>
    <property type="match status" value="1"/>
</dbReference>
<dbReference type="AlphaFoldDB" id="A0A417XZH7"/>